<dbReference type="Proteomes" id="UP001055149">
    <property type="component" value="Unassembled WGS sequence"/>
</dbReference>
<organism evidence="1 2">
    <name type="scientific">Ligilactobacillus pabuli</name>
    <dbReference type="NCBI Taxonomy" id="2886039"/>
    <lineage>
        <taxon>Bacteria</taxon>
        <taxon>Bacillati</taxon>
        <taxon>Bacillota</taxon>
        <taxon>Bacilli</taxon>
        <taxon>Lactobacillales</taxon>
        <taxon>Lactobacillaceae</taxon>
        <taxon>Ligilactobacillus</taxon>
    </lineage>
</organism>
<proteinExistence type="predicted"/>
<sequence>MRAGEDVIRRNKLRDLKLYHQEGFMATYQQSSGDRKIWLLENVYSISQDEIVTDHVWLKVPVPLREVQLPFRCVISFSAEVSCYRKYDKLQHGFVSDYGLQYPQKIQQCQATERYANLTSQAPTPQKTARSKSVQLLKELNDRRPHQFSAAILGRPRKHDGEKRIRLAHIYSYDYRSMLNRMLEANLSPELKKLKPGQVFDFSAYLVTRRSADTSLSQANRVIYFFDRVTDVKFERR</sequence>
<name>A0ABQ5JJH1_9LACO</name>
<evidence type="ECO:0000313" key="1">
    <source>
        <dbReference type="EMBL" id="GKS81235.1"/>
    </source>
</evidence>
<comment type="caution">
    <text evidence="1">The sequence shown here is derived from an EMBL/GenBank/DDBJ whole genome shotgun (WGS) entry which is preliminary data.</text>
</comment>
<gene>
    <name evidence="1" type="ORF">LPAF129_09210</name>
</gene>
<reference evidence="1" key="1">
    <citation type="journal article" date="2022" name="Int. J. Syst. Evol. Microbiol.">
        <title>A novel species of lactic acid bacteria, Ligilactobacillus pabuli sp. nov., isolated from alfalfa silage.</title>
        <authorList>
            <person name="Tohno M."/>
            <person name="Tanizawa Y."/>
            <person name="Sawada H."/>
            <person name="Sakamoto M."/>
            <person name="Ohkuma M."/>
            <person name="Kobayashi H."/>
        </authorList>
    </citation>
    <scope>NUCLEOTIDE SEQUENCE</scope>
    <source>
        <strain evidence="1">AF129</strain>
    </source>
</reference>
<protein>
    <submittedName>
        <fullName evidence="1">Uncharacterized protein</fullName>
    </submittedName>
</protein>
<keyword evidence="2" id="KW-1185">Reference proteome</keyword>
<dbReference type="EMBL" id="BQXH01000007">
    <property type="protein sequence ID" value="GKS81235.1"/>
    <property type="molecule type" value="Genomic_DNA"/>
</dbReference>
<dbReference type="RefSeq" id="WP_244054996.1">
    <property type="nucleotide sequence ID" value="NZ_BQXH01000007.1"/>
</dbReference>
<evidence type="ECO:0000313" key="2">
    <source>
        <dbReference type="Proteomes" id="UP001055149"/>
    </source>
</evidence>
<accession>A0ABQ5JJH1</accession>